<feature type="transmembrane region" description="Helical" evidence="1">
    <location>
        <begin position="89"/>
        <end position="111"/>
    </location>
</feature>
<feature type="transmembrane region" description="Helical" evidence="1">
    <location>
        <begin position="55"/>
        <end position="77"/>
    </location>
</feature>
<reference evidence="2 3" key="1">
    <citation type="submission" date="2017-01" db="EMBL/GenBank/DDBJ databases">
        <title>First insights into the biology of 'candidatus Vampirococcus archaeovorus'.</title>
        <authorList>
            <person name="Kizina J."/>
            <person name="Jordan S."/>
            <person name="Stueber K."/>
            <person name="Reinhardt R."/>
            <person name="Harder J."/>
        </authorList>
    </citation>
    <scope>NUCLEOTIDE SEQUENCE [LARGE SCALE GENOMIC DNA]</scope>
    <source>
        <strain evidence="2 3">LiM</strain>
    </source>
</reference>
<dbReference type="RefSeq" id="WP_128699568.1">
    <property type="nucleotide sequence ID" value="NZ_CP019384.1"/>
</dbReference>
<evidence type="ECO:0008006" key="4">
    <source>
        <dbReference type="Google" id="ProtNLM"/>
    </source>
</evidence>
<keyword evidence="1" id="KW-1133">Transmembrane helix</keyword>
<gene>
    <name evidence="2" type="ORF">BU251_03855</name>
</gene>
<accession>A0A410P3Z9</accession>
<dbReference type="OrthoDB" id="9806699at2"/>
<evidence type="ECO:0000313" key="2">
    <source>
        <dbReference type="EMBL" id="QAT16925.1"/>
    </source>
</evidence>
<dbReference type="KEGG" id="vai:BU251_03855"/>
<evidence type="ECO:0000256" key="1">
    <source>
        <dbReference type="SAM" id="Phobius"/>
    </source>
</evidence>
<dbReference type="EMBL" id="CP019384">
    <property type="protein sequence ID" value="QAT16925.1"/>
    <property type="molecule type" value="Genomic_DNA"/>
</dbReference>
<keyword evidence="3" id="KW-1185">Reference proteome</keyword>
<organism evidence="2 3">
    <name type="scientific">Velamenicoccus archaeovorus</name>
    <dbReference type="NCBI Taxonomy" id="1930593"/>
    <lineage>
        <taxon>Bacteria</taxon>
        <taxon>Pseudomonadati</taxon>
        <taxon>Candidatus Omnitrophota</taxon>
        <taxon>Candidatus Velamenicoccus</taxon>
    </lineage>
</organism>
<keyword evidence="1" id="KW-0812">Transmembrane</keyword>
<protein>
    <recommendedName>
        <fullName evidence="4">Rod shape-determining protein MreD</fullName>
    </recommendedName>
</protein>
<proteinExistence type="predicted"/>
<keyword evidence="1" id="KW-0472">Membrane</keyword>
<sequence>MLAWILIVIGVLCRFLPHVPNVTPVAAIALFAAAHLPSRRLAIIVPLVLMITSDLFLGMYNTVIFTWGSVLLISMIGISLRHARAVTTVLAGSLLSSLVFFVVTNFGVWLAGWYPQTLQGLQACFIAAVPFFRYFLAGTLVSSVVLFGTYEIAARLVKGTRLETALLK</sequence>
<evidence type="ECO:0000313" key="3">
    <source>
        <dbReference type="Proteomes" id="UP000287243"/>
    </source>
</evidence>
<dbReference type="Pfam" id="PF20221">
    <property type="entry name" value="DUF6580"/>
    <property type="match status" value="1"/>
</dbReference>
<name>A0A410P3Z9_VELA1</name>
<dbReference type="InterPro" id="IPR046487">
    <property type="entry name" value="DUF6580"/>
</dbReference>
<dbReference type="Proteomes" id="UP000287243">
    <property type="component" value="Chromosome"/>
</dbReference>
<feature type="transmembrane region" description="Helical" evidence="1">
    <location>
        <begin position="131"/>
        <end position="153"/>
    </location>
</feature>
<dbReference type="AlphaFoldDB" id="A0A410P3Z9"/>